<evidence type="ECO:0000313" key="9">
    <source>
        <dbReference type="Proteomes" id="UP001174691"/>
    </source>
</evidence>
<evidence type="ECO:0000256" key="4">
    <source>
        <dbReference type="ARBA" id="ARBA00023163"/>
    </source>
</evidence>
<comment type="caution">
    <text evidence="8">The sequence shown here is derived from an EMBL/GenBank/DDBJ whole genome shotgun (WGS) entry which is preliminary data.</text>
</comment>
<dbReference type="GO" id="GO:0005634">
    <property type="term" value="C:nucleus"/>
    <property type="evidence" value="ECO:0007669"/>
    <property type="project" value="UniProtKB-SubCell"/>
</dbReference>
<feature type="compositionally biased region" description="Polar residues" evidence="6">
    <location>
        <begin position="724"/>
        <end position="734"/>
    </location>
</feature>
<dbReference type="GO" id="GO:0008270">
    <property type="term" value="F:zinc ion binding"/>
    <property type="evidence" value="ECO:0007669"/>
    <property type="project" value="InterPro"/>
</dbReference>
<dbReference type="GO" id="GO:0003677">
    <property type="term" value="F:DNA binding"/>
    <property type="evidence" value="ECO:0007669"/>
    <property type="project" value="InterPro"/>
</dbReference>
<accession>A0AA38RYX0</accession>
<feature type="region of interest" description="Disordered" evidence="6">
    <location>
        <begin position="92"/>
        <end position="116"/>
    </location>
</feature>
<proteinExistence type="predicted"/>
<feature type="compositionally biased region" description="Polar residues" evidence="6">
    <location>
        <begin position="92"/>
        <end position="106"/>
    </location>
</feature>
<dbReference type="InterPro" id="IPR050815">
    <property type="entry name" value="TF_fung"/>
</dbReference>
<dbReference type="InterPro" id="IPR007219">
    <property type="entry name" value="XnlR_reg_dom"/>
</dbReference>
<feature type="domain" description="Zn(2)-C6 fungal-type" evidence="7">
    <location>
        <begin position="53"/>
        <end position="85"/>
    </location>
</feature>
<dbReference type="InterPro" id="IPR001138">
    <property type="entry name" value="Zn2Cys6_DnaBD"/>
</dbReference>
<feature type="compositionally biased region" description="Low complexity" evidence="6">
    <location>
        <begin position="21"/>
        <end position="39"/>
    </location>
</feature>
<dbReference type="SMART" id="SM00066">
    <property type="entry name" value="GAL4"/>
    <property type="match status" value="2"/>
</dbReference>
<sequence length="894" mass="99396">MQSGVRDSKNGGRTPDRHSDAAPSSVSPSSSAAPSGPAPAKRRRNNSGVPTESCLTCRARKVKCLGKSTTGPCTNCTRLGLSCSFTHASGDLTQSGGKVSRTLPSRSHTEAGTERKRAQRACHQCHLHKTKCSGDLPTCKRCASAGLVCEYMPAKRRFATVPHNTVAQQSIKAGKEPATDDASPASPPASAVPHPNAAVPSTERASSLDESDVEQLIADQIIFEHLQVWFEILHPVQCYAFFHPQTAFREADERRFTSIIAAGVCSITGLFISPNDSGRKFTERSNHWVKFHLSRTAGTFTKERLTLFVLSSIYDLIVADWPKVWEYSSTASRIITAMQYNWDAAVGSFIEQESLRRLVWQVYIIDRFLAGGYDEHLTLREDNLHLRLPCRDDSFRTNQPVPSSERLDQRPPASHQQGADVSLLAINLRLMSIRHQILGTTKKYAAAPTQHPRAPHTNPSSIMSEIQTLQTKLNTVKEALPDHVQATEANIQRFYGTPEWSTYFMVHTWIFQLHLDLYRFSLPGIREQASSDLLQAIPPDFLSKCRCQAIAFAITLARFWESSQRVMAHRPQKSYTILTADFAIGICVIQCTKILLIARQYRMFFDLQAHSTVPPFRNEVVDDVVLASLIDSNISVMDHLQRFMVKIRNMSRDVREAVANFQTVSEIDTPSMIGMPFVPTPDNVRLPGPHYVLENVHAMQSIDDEANRQRSASLADQFLRKRSAGSSRGSQLSASPPVGSKAQVGYDVGPPDVPFFLAQIRANNSAPMTTTLGESSTHTQPQEQHYQSHQQHQPLDPFIANYEFNMTGVLAHVPTFPLVSPETHMAMPAATPYDMSAPMPSPHLARNVMSPQEQFMLESQQQQQLGMYPANYGDLSPQESQHGQVFNVPYRGIG</sequence>
<evidence type="ECO:0000256" key="6">
    <source>
        <dbReference type="SAM" id="MobiDB-lite"/>
    </source>
</evidence>
<protein>
    <submittedName>
        <fullName evidence="8">Zn(2)-Cys(6) zinc finger domain protein</fullName>
    </submittedName>
</protein>
<dbReference type="Proteomes" id="UP001174691">
    <property type="component" value="Unassembled WGS sequence"/>
</dbReference>
<evidence type="ECO:0000256" key="5">
    <source>
        <dbReference type="ARBA" id="ARBA00023242"/>
    </source>
</evidence>
<dbReference type="EMBL" id="JANBVN010000018">
    <property type="protein sequence ID" value="KAJ9161805.1"/>
    <property type="molecule type" value="Genomic_DNA"/>
</dbReference>
<evidence type="ECO:0000259" key="7">
    <source>
        <dbReference type="PROSITE" id="PS50048"/>
    </source>
</evidence>
<feature type="compositionally biased region" description="Basic and acidic residues" evidence="6">
    <location>
        <begin position="107"/>
        <end position="116"/>
    </location>
</feature>
<dbReference type="CDD" id="cd00067">
    <property type="entry name" value="GAL4"/>
    <property type="match status" value="2"/>
</dbReference>
<evidence type="ECO:0000256" key="2">
    <source>
        <dbReference type="ARBA" id="ARBA00022723"/>
    </source>
</evidence>
<keyword evidence="5" id="KW-0539">Nucleus</keyword>
<dbReference type="SUPFAM" id="SSF57701">
    <property type="entry name" value="Zn2/Cys6 DNA-binding domain"/>
    <property type="match status" value="2"/>
</dbReference>
<feature type="region of interest" description="Disordered" evidence="6">
    <location>
        <begin position="395"/>
        <end position="416"/>
    </location>
</feature>
<dbReference type="InterPro" id="IPR036864">
    <property type="entry name" value="Zn2-C6_fun-type_DNA-bd_sf"/>
</dbReference>
<feature type="region of interest" description="Disordered" evidence="6">
    <location>
        <begin position="1"/>
        <end position="51"/>
    </location>
</feature>
<dbReference type="AlphaFoldDB" id="A0AA38RYX0"/>
<dbReference type="Gene3D" id="4.10.240.10">
    <property type="entry name" value="Zn(2)-C6 fungal-type DNA-binding domain"/>
    <property type="match status" value="2"/>
</dbReference>
<dbReference type="PANTHER" id="PTHR47338">
    <property type="entry name" value="ZN(II)2CYS6 TRANSCRIPTION FACTOR (EUROFUNG)-RELATED"/>
    <property type="match status" value="1"/>
</dbReference>
<gene>
    <name evidence="8" type="ORF">NKR19_g1887</name>
</gene>
<dbReference type="Pfam" id="PF04082">
    <property type="entry name" value="Fungal_trans"/>
    <property type="match status" value="1"/>
</dbReference>
<dbReference type="Pfam" id="PF00172">
    <property type="entry name" value="Zn_clus"/>
    <property type="match status" value="2"/>
</dbReference>
<feature type="domain" description="Zn(2)-C6 fungal-type" evidence="7">
    <location>
        <begin position="121"/>
        <end position="151"/>
    </location>
</feature>
<reference evidence="8" key="1">
    <citation type="submission" date="2022-07" db="EMBL/GenBank/DDBJ databases">
        <title>Fungi with potential for degradation of polypropylene.</title>
        <authorList>
            <person name="Gostincar C."/>
        </authorList>
    </citation>
    <scope>NUCLEOTIDE SEQUENCE</scope>
    <source>
        <strain evidence="8">EXF-13287</strain>
    </source>
</reference>
<organism evidence="8 9">
    <name type="scientific">Coniochaeta hoffmannii</name>
    <dbReference type="NCBI Taxonomy" id="91930"/>
    <lineage>
        <taxon>Eukaryota</taxon>
        <taxon>Fungi</taxon>
        <taxon>Dikarya</taxon>
        <taxon>Ascomycota</taxon>
        <taxon>Pezizomycotina</taxon>
        <taxon>Sordariomycetes</taxon>
        <taxon>Sordariomycetidae</taxon>
        <taxon>Coniochaetales</taxon>
        <taxon>Coniochaetaceae</taxon>
        <taxon>Coniochaeta</taxon>
    </lineage>
</organism>
<comment type="subcellular location">
    <subcellularLocation>
        <location evidence="1">Nucleus</location>
    </subcellularLocation>
</comment>
<feature type="region of interest" description="Disordered" evidence="6">
    <location>
        <begin position="720"/>
        <end position="745"/>
    </location>
</feature>
<dbReference type="PANTHER" id="PTHR47338:SF7">
    <property type="entry name" value="ZN(II)2CYS6 TRANSCRIPTION FACTOR (EUROFUNG)"/>
    <property type="match status" value="1"/>
</dbReference>
<feature type="compositionally biased region" description="Low complexity" evidence="6">
    <location>
        <begin position="180"/>
        <end position="201"/>
    </location>
</feature>
<name>A0AA38RYX0_9PEZI</name>
<keyword evidence="3" id="KW-0805">Transcription regulation</keyword>
<dbReference type="PROSITE" id="PS50048">
    <property type="entry name" value="ZN2_CY6_FUNGAL_2"/>
    <property type="match status" value="2"/>
</dbReference>
<keyword evidence="4" id="KW-0804">Transcription</keyword>
<keyword evidence="9" id="KW-1185">Reference proteome</keyword>
<evidence type="ECO:0000256" key="1">
    <source>
        <dbReference type="ARBA" id="ARBA00004123"/>
    </source>
</evidence>
<dbReference type="SMART" id="SM00906">
    <property type="entry name" value="Fungal_trans"/>
    <property type="match status" value="1"/>
</dbReference>
<feature type="region of interest" description="Disordered" evidence="6">
    <location>
        <begin position="170"/>
        <end position="205"/>
    </location>
</feature>
<dbReference type="PROSITE" id="PS00463">
    <property type="entry name" value="ZN2_CY6_FUNGAL_1"/>
    <property type="match status" value="2"/>
</dbReference>
<feature type="compositionally biased region" description="Basic and acidic residues" evidence="6">
    <location>
        <begin position="1"/>
        <end position="20"/>
    </location>
</feature>
<dbReference type="GO" id="GO:0000981">
    <property type="term" value="F:DNA-binding transcription factor activity, RNA polymerase II-specific"/>
    <property type="evidence" value="ECO:0007669"/>
    <property type="project" value="InterPro"/>
</dbReference>
<keyword evidence="2" id="KW-0479">Metal-binding</keyword>
<dbReference type="CDD" id="cd12148">
    <property type="entry name" value="fungal_TF_MHR"/>
    <property type="match status" value="1"/>
</dbReference>
<feature type="region of interest" description="Disordered" evidence="6">
    <location>
        <begin position="767"/>
        <end position="792"/>
    </location>
</feature>
<feature type="compositionally biased region" description="Polar residues" evidence="6">
    <location>
        <begin position="767"/>
        <end position="779"/>
    </location>
</feature>
<feature type="compositionally biased region" description="Low complexity" evidence="6">
    <location>
        <begin position="780"/>
        <end position="792"/>
    </location>
</feature>
<dbReference type="GO" id="GO:0006351">
    <property type="term" value="P:DNA-templated transcription"/>
    <property type="evidence" value="ECO:0007669"/>
    <property type="project" value="InterPro"/>
</dbReference>
<evidence type="ECO:0000313" key="8">
    <source>
        <dbReference type="EMBL" id="KAJ9161805.1"/>
    </source>
</evidence>
<evidence type="ECO:0000256" key="3">
    <source>
        <dbReference type="ARBA" id="ARBA00023015"/>
    </source>
</evidence>